<dbReference type="VEuPathDB" id="TrichDB:TVAGG3_0365500"/>
<dbReference type="KEGG" id="tva:4756643"/>
<dbReference type="PANTHER" id="PTHR47026">
    <property type="entry name" value="PIGMENTOSA GTPASE REGULATOR-LIKE PROTEIN, PUTATIVE-RELATED"/>
    <property type="match status" value="1"/>
</dbReference>
<dbReference type="InParanoid" id="A2F8D9"/>
<protein>
    <submittedName>
        <fullName evidence="2">Uncharacterized protein</fullName>
    </submittedName>
</protein>
<dbReference type="VEuPathDB" id="TrichDB:TVAG_409790"/>
<dbReference type="PANTHER" id="PTHR47026:SF2">
    <property type="entry name" value="FLAGELLAR ASSOCIATED PROTEIN"/>
    <property type="match status" value="1"/>
</dbReference>
<dbReference type="RefSeq" id="XP_001311771.1">
    <property type="nucleotide sequence ID" value="XM_001311770.1"/>
</dbReference>
<name>A2F8D9_TRIV3</name>
<reference evidence="2" key="2">
    <citation type="journal article" date="2007" name="Science">
        <title>Draft genome sequence of the sexually transmitted pathogen Trichomonas vaginalis.</title>
        <authorList>
            <person name="Carlton J.M."/>
            <person name="Hirt R.P."/>
            <person name="Silva J.C."/>
            <person name="Delcher A.L."/>
            <person name="Schatz M."/>
            <person name="Zhao Q."/>
            <person name="Wortman J.R."/>
            <person name="Bidwell S.L."/>
            <person name="Alsmark U.C.M."/>
            <person name="Besteiro S."/>
            <person name="Sicheritz-Ponten T."/>
            <person name="Noel C.J."/>
            <person name="Dacks J.B."/>
            <person name="Foster P.G."/>
            <person name="Simillion C."/>
            <person name="Van de Peer Y."/>
            <person name="Miranda-Saavedra D."/>
            <person name="Barton G.J."/>
            <person name="Westrop G.D."/>
            <person name="Mueller S."/>
            <person name="Dessi D."/>
            <person name="Fiori P.L."/>
            <person name="Ren Q."/>
            <person name="Paulsen I."/>
            <person name="Zhang H."/>
            <person name="Bastida-Corcuera F.D."/>
            <person name="Simoes-Barbosa A."/>
            <person name="Brown M.T."/>
            <person name="Hayes R.D."/>
            <person name="Mukherjee M."/>
            <person name="Okumura C.Y."/>
            <person name="Schneider R."/>
            <person name="Smith A.J."/>
            <person name="Vanacova S."/>
            <person name="Villalvazo M."/>
            <person name="Haas B.J."/>
            <person name="Pertea M."/>
            <person name="Feldblyum T.V."/>
            <person name="Utterback T.R."/>
            <person name="Shu C.L."/>
            <person name="Osoegawa K."/>
            <person name="de Jong P.J."/>
            <person name="Hrdy I."/>
            <person name="Horvathova L."/>
            <person name="Zubacova Z."/>
            <person name="Dolezal P."/>
            <person name="Malik S.B."/>
            <person name="Logsdon J.M. Jr."/>
            <person name="Henze K."/>
            <person name="Gupta A."/>
            <person name="Wang C.C."/>
            <person name="Dunne R.L."/>
            <person name="Upcroft J.A."/>
            <person name="Upcroft P."/>
            <person name="White O."/>
            <person name="Salzberg S.L."/>
            <person name="Tang P."/>
            <person name="Chiu C.-H."/>
            <person name="Lee Y.-S."/>
            <person name="Embley T.M."/>
            <person name="Coombs G.H."/>
            <person name="Mottram J.C."/>
            <person name="Tachezy J."/>
            <person name="Fraser-Liggett C.M."/>
            <person name="Johnson P.J."/>
        </authorList>
    </citation>
    <scope>NUCLEOTIDE SEQUENCE [LARGE SCALE GENOMIC DNA]</scope>
    <source>
        <strain evidence="2">G3</strain>
    </source>
</reference>
<proteinExistence type="predicted"/>
<sequence>MQKNDHANKTKDEEYSEYYDEEESYYSDEINEKPIKKSTQTLTQNKYAVLSDSLKSDDSESTFKSTVQSKISNKLLSTNTSKGRLSNQQIYAVTEPKISSRNFNKSPRSPISRNNTFSSDEDFDFDQYEEFVSGIAEKNQLPPDDYIESVEEYINQCIPKAIEHRNYKAAKRYQQASQNLQIITKSQAADVQYGTKDKLMFAQNKIREINEKYDKLIRYKLAEFNVLKNQLNEKISQEDQEFEEKWNSPQQINPFAKPSRQLLNLRIVENKYAEAGMFDEADAMRIRADKLEAQETKEARQQLFREMQKAFESLKANQNKQIEGLNDYRDREIHNLEIKRQKELNGVEKFAKRPDVANPTPKVRDAKLYKPRQKRYDIELKSYTLNLGKFNLKQVIHPETNRSPRSARRSPAI</sequence>
<dbReference type="Proteomes" id="UP000001542">
    <property type="component" value="Unassembled WGS sequence"/>
</dbReference>
<organism evidence="2 3">
    <name type="scientific">Trichomonas vaginalis (strain ATCC PRA-98 / G3)</name>
    <dbReference type="NCBI Taxonomy" id="412133"/>
    <lineage>
        <taxon>Eukaryota</taxon>
        <taxon>Metamonada</taxon>
        <taxon>Parabasalia</taxon>
        <taxon>Trichomonadida</taxon>
        <taxon>Trichomonadidae</taxon>
        <taxon>Trichomonas</taxon>
    </lineage>
</organism>
<dbReference type="AlphaFoldDB" id="A2F8D9"/>
<evidence type="ECO:0000256" key="1">
    <source>
        <dbReference type="SAM" id="MobiDB-lite"/>
    </source>
</evidence>
<evidence type="ECO:0000313" key="3">
    <source>
        <dbReference type="Proteomes" id="UP000001542"/>
    </source>
</evidence>
<feature type="compositionally biased region" description="Acidic residues" evidence="1">
    <location>
        <begin position="14"/>
        <end position="26"/>
    </location>
</feature>
<dbReference type="EMBL" id="DS113660">
    <property type="protein sequence ID" value="EAX98841.1"/>
    <property type="molecule type" value="Genomic_DNA"/>
</dbReference>
<evidence type="ECO:0000313" key="2">
    <source>
        <dbReference type="EMBL" id="EAX98841.1"/>
    </source>
</evidence>
<gene>
    <name evidence="2" type="ORF">TVAG_409790</name>
</gene>
<accession>A2F8D9</accession>
<keyword evidence="3" id="KW-1185">Reference proteome</keyword>
<feature type="region of interest" description="Disordered" evidence="1">
    <location>
        <begin position="1"/>
        <end position="31"/>
    </location>
</feature>
<reference evidence="2" key="1">
    <citation type="submission" date="2006-10" db="EMBL/GenBank/DDBJ databases">
        <authorList>
            <person name="Amadeo P."/>
            <person name="Zhao Q."/>
            <person name="Wortman J."/>
            <person name="Fraser-Liggett C."/>
            <person name="Carlton J."/>
        </authorList>
    </citation>
    <scope>NUCLEOTIDE SEQUENCE</scope>
    <source>
        <strain evidence="2">G3</strain>
    </source>
</reference>
<dbReference type="SMR" id="A2F8D9"/>
<feature type="compositionally biased region" description="Basic and acidic residues" evidence="1">
    <location>
        <begin position="1"/>
        <end position="13"/>
    </location>
</feature>